<evidence type="ECO:0000256" key="2">
    <source>
        <dbReference type="ARBA" id="ARBA00004687"/>
    </source>
</evidence>
<comment type="similarity">
    <text evidence="3">Belongs to the PIGC family.</text>
</comment>
<dbReference type="AlphaFoldDB" id="A0A9N8Z0B5"/>
<name>A0A9N8Z0B5_9GLOM</name>
<evidence type="ECO:0000313" key="9">
    <source>
        <dbReference type="EMBL" id="CAG8459684.1"/>
    </source>
</evidence>
<dbReference type="EMBL" id="CAJVPK010000146">
    <property type="protein sequence ID" value="CAG8459684.1"/>
    <property type="molecule type" value="Genomic_DNA"/>
</dbReference>
<evidence type="ECO:0000256" key="8">
    <source>
        <dbReference type="SAM" id="Phobius"/>
    </source>
</evidence>
<sequence>MTQLTFNYCPVDGDQFQEGESKCSSCGFDRKAIKESLTNSTTCEEPKKAPWRKLLWIKQDYPDNYVDITFLGELQENVNVRTYDYWTVVKESTVISQHISSGTVFTIIGYIFWDKSISKTDPSYEYKRWRTAKGFALFFAALLGLSPILKTLTKTISNDTIWALTVILFLANMLFHDYGSDNRTNINLSAKFNIALTFLLVFLAAILFMDISKAVVIIYILMITFITFVCPYWLIWIQKYKKEIHGPWDEARPKIQRR</sequence>
<dbReference type="OrthoDB" id="196709at2759"/>
<comment type="subcellular location">
    <subcellularLocation>
        <location evidence="1">Membrane</location>
        <topology evidence="1">Multi-pass membrane protein</topology>
    </subcellularLocation>
</comment>
<gene>
    <name evidence="9" type="ORF">DEBURN_LOCUS2612</name>
</gene>
<evidence type="ECO:0000313" key="10">
    <source>
        <dbReference type="Proteomes" id="UP000789706"/>
    </source>
</evidence>
<evidence type="ECO:0000256" key="6">
    <source>
        <dbReference type="ARBA" id="ARBA00022989"/>
    </source>
</evidence>
<keyword evidence="7 8" id="KW-0472">Membrane</keyword>
<feature type="transmembrane region" description="Helical" evidence="8">
    <location>
        <begin position="134"/>
        <end position="149"/>
    </location>
</feature>
<feature type="transmembrane region" description="Helical" evidence="8">
    <location>
        <begin position="190"/>
        <end position="208"/>
    </location>
</feature>
<evidence type="ECO:0000256" key="3">
    <source>
        <dbReference type="ARBA" id="ARBA00008321"/>
    </source>
</evidence>
<keyword evidence="4" id="KW-0337">GPI-anchor biosynthesis</keyword>
<feature type="transmembrane region" description="Helical" evidence="8">
    <location>
        <begin position="161"/>
        <end position="178"/>
    </location>
</feature>
<dbReference type="PANTHER" id="PTHR12982:SF0">
    <property type="entry name" value="PHOSPHATIDYLINOSITOL N-ACETYLGLUCOSAMINYLTRANSFERASE SUBUNIT C"/>
    <property type="match status" value="1"/>
</dbReference>
<organism evidence="9 10">
    <name type="scientific">Diversispora eburnea</name>
    <dbReference type="NCBI Taxonomy" id="1213867"/>
    <lineage>
        <taxon>Eukaryota</taxon>
        <taxon>Fungi</taxon>
        <taxon>Fungi incertae sedis</taxon>
        <taxon>Mucoromycota</taxon>
        <taxon>Glomeromycotina</taxon>
        <taxon>Glomeromycetes</taxon>
        <taxon>Diversisporales</taxon>
        <taxon>Diversisporaceae</taxon>
        <taxon>Diversispora</taxon>
    </lineage>
</organism>
<dbReference type="InterPro" id="IPR009450">
    <property type="entry name" value="Plno_GlcNAc_GPI2"/>
</dbReference>
<dbReference type="GO" id="GO:0000506">
    <property type="term" value="C:glycosylphosphatidylinositol-N-acetylglucosaminyltransferase (GPI-GnT) complex"/>
    <property type="evidence" value="ECO:0007669"/>
    <property type="project" value="TreeGrafter"/>
</dbReference>
<evidence type="ECO:0000256" key="7">
    <source>
        <dbReference type="ARBA" id="ARBA00023136"/>
    </source>
</evidence>
<reference evidence="9" key="1">
    <citation type="submission" date="2021-06" db="EMBL/GenBank/DDBJ databases">
        <authorList>
            <person name="Kallberg Y."/>
            <person name="Tangrot J."/>
            <person name="Rosling A."/>
        </authorList>
    </citation>
    <scope>NUCLEOTIDE SEQUENCE</scope>
    <source>
        <strain evidence="9">AZ414A</strain>
    </source>
</reference>
<dbReference type="PIRSF" id="PIRSF016104">
    <property type="entry name" value="GPI2"/>
    <property type="match status" value="1"/>
</dbReference>
<evidence type="ECO:0000256" key="4">
    <source>
        <dbReference type="ARBA" id="ARBA00022502"/>
    </source>
</evidence>
<keyword evidence="5 8" id="KW-0812">Transmembrane</keyword>
<keyword evidence="6 8" id="KW-1133">Transmembrane helix</keyword>
<dbReference type="Proteomes" id="UP000789706">
    <property type="component" value="Unassembled WGS sequence"/>
</dbReference>
<comment type="caution">
    <text evidence="9">The sequence shown here is derived from an EMBL/GenBank/DDBJ whole genome shotgun (WGS) entry which is preliminary data.</text>
</comment>
<proteinExistence type="inferred from homology"/>
<keyword evidence="10" id="KW-1185">Reference proteome</keyword>
<evidence type="ECO:0000256" key="5">
    <source>
        <dbReference type="ARBA" id="ARBA00022692"/>
    </source>
</evidence>
<evidence type="ECO:0000256" key="1">
    <source>
        <dbReference type="ARBA" id="ARBA00004141"/>
    </source>
</evidence>
<dbReference type="PANTHER" id="PTHR12982">
    <property type="entry name" value="PHOSPHATIDYLINOSITOL GLYCAN, CLASS C"/>
    <property type="match status" value="1"/>
</dbReference>
<feature type="transmembrane region" description="Helical" evidence="8">
    <location>
        <begin position="214"/>
        <end position="235"/>
    </location>
</feature>
<accession>A0A9N8Z0B5</accession>
<protein>
    <submittedName>
        <fullName evidence="9">11742_t:CDS:1</fullName>
    </submittedName>
</protein>
<dbReference type="Pfam" id="PF06432">
    <property type="entry name" value="GPI2"/>
    <property type="match status" value="2"/>
</dbReference>
<comment type="pathway">
    <text evidence="2">Glycolipid biosynthesis; glycosylphosphatidylinositol-anchor biosynthesis.</text>
</comment>
<dbReference type="GO" id="GO:0006506">
    <property type="term" value="P:GPI anchor biosynthetic process"/>
    <property type="evidence" value="ECO:0007669"/>
    <property type="project" value="UniProtKB-KW"/>
</dbReference>
<feature type="transmembrane region" description="Helical" evidence="8">
    <location>
        <begin position="95"/>
        <end position="113"/>
    </location>
</feature>